<sequence length="127" mass="14093">MSPRLAPTSPLVQDSCCTIRWSPDVALLAAIIRAASLHQASITQSRWAPNFMLHLWGAAQNEQAQLEGVDPNFSTSCSVGMTEMKRRTHWWQAEISVPIALTTEIPVPTVDITAYIIEVEKFGMKVE</sequence>
<name>A0AAV7NSY9_PLEWA</name>
<dbReference type="Proteomes" id="UP001066276">
    <property type="component" value="Chromosome 8"/>
</dbReference>
<comment type="caution">
    <text evidence="1">The sequence shown here is derived from an EMBL/GenBank/DDBJ whole genome shotgun (WGS) entry which is preliminary data.</text>
</comment>
<protein>
    <submittedName>
        <fullName evidence="1">Uncharacterized protein</fullName>
    </submittedName>
</protein>
<organism evidence="1 2">
    <name type="scientific">Pleurodeles waltl</name>
    <name type="common">Iberian ribbed newt</name>
    <dbReference type="NCBI Taxonomy" id="8319"/>
    <lineage>
        <taxon>Eukaryota</taxon>
        <taxon>Metazoa</taxon>
        <taxon>Chordata</taxon>
        <taxon>Craniata</taxon>
        <taxon>Vertebrata</taxon>
        <taxon>Euteleostomi</taxon>
        <taxon>Amphibia</taxon>
        <taxon>Batrachia</taxon>
        <taxon>Caudata</taxon>
        <taxon>Salamandroidea</taxon>
        <taxon>Salamandridae</taxon>
        <taxon>Pleurodelinae</taxon>
        <taxon>Pleurodeles</taxon>
    </lineage>
</organism>
<gene>
    <name evidence="1" type="ORF">NDU88_005683</name>
</gene>
<evidence type="ECO:0000313" key="2">
    <source>
        <dbReference type="Proteomes" id="UP001066276"/>
    </source>
</evidence>
<keyword evidence="2" id="KW-1185">Reference proteome</keyword>
<reference evidence="1" key="1">
    <citation type="journal article" date="2022" name="bioRxiv">
        <title>Sequencing and chromosome-scale assembly of the giantPleurodeles waltlgenome.</title>
        <authorList>
            <person name="Brown T."/>
            <person name="Elewa A."/>
            <person name="Iarovenko S."/>
            <person name="Subramanian E."/>
            <person name="Araus A.J."/>
            <person name="Petzold A."/>
            <person name="Susuki M."/>
            <person name="Suzuki K.-i.T."/>
            <person name="Hayashi T."/>
            <person name="Toyoda A."/>
            <person name="Oliveira C."/>
            <person name="Osipova E."/>
            <person name="Leigh N.D."/>
            <person name="Simon A."/>
            <person name="Yun M.H."/>
        </authorList>
    </citation>
    <scope>NUCLEOTIDE SEQUENCE</scope>
    <source>
        <strain evidence="1">20211129_DDA</strain>
        <tissue evidence="1">Liver</tissue>
    </source>
</reference>
<proteinExistence type="predicted"/>
<dbReference type="AlphaFoldDB" id="A0AAV7NSY9"/>
<evidence type="ECO:0000313" key="1">
    <source>
        <dbReference type="EMBL" id="KAJ1117483.1"/>
    </source>
</evidence>
<accession>A0AAV7NSY9</accession>
<dbReference type="EMBL" id="JANPWB010000012">
    <property type="protein sequence ID" value="KAJ1117483.1"/>
    <property type="molecule type" value="Genomic_DNA"/>
</dbReference>